<dbReference type="AlphaFoldDB" id="Q2N8W0"/>
<evidence type="ECO:0000313" key="5">
    <source>
        <dbReference type="EMBL" id="ABC63881.1"/>
    </source>
</evidence>
<dbReference type="PANTHER" id="PTHR30373:SF2">
    <property type="entry name" value="UPF0603 PROTEIN YGCG"/>
    <property type="match status" value="1"/>
</dbReference>
<keyword evidence="2" id="KW-0472">Membrane</keyword>
<dbReference type="RefSeq" id="WP_011414711.1">
    <property type="nucleotide sequence ID" value="NC_007722.1"/>
</dbReference>
<protein>
    <recommendedName>
        <fullName evidence="4">TPM domain-containing protein</fullName>
    </recommendedName>
</protein>
<evidence type="ECO:0000256" key="1">
    <source>
        <dbReference type="SAM" id="MobiDB-lite"/>
    </source>
</evidence>
<feature type="signal peptide" evidence="3">
    <location>
        <begin position="1"/>
        <end position="28"/>
    </location>
</feature>
<keyword evidence="6" id="KW-1185">Reference proteome</keyword>
<dbReference type="Proteomes" id="UP000008808">
    <property type="component" value="Chromosome"/>
</dbReference>
<dbReference type="InterPro" id="IPR007621">
    <property type="entry name" value="TPM_dom"/>
</dbReference>
<dbReference type="HOGENOM" id="CLU_035211_1_2_5"/>
<dbReference type="eggNOG" id="COG1512">
    <property type="taxonomic scope" value="Bacteria"/>
</dbReference>
<evidence type="ECO:0000256" key="2">
    <source>
        <dbReference type="SAM" id="Phobius"/>
    </source>
</evidence>
<keyword evidence="2" id="KW-1133">Transmembrane helix</keyword>
<dbReference type="Gene3D" id="3.10.310.50">
    <property type="match status" value="1"/>
</dbReference>
<accession>Q2N8W0</accession>
<dbReference type="Pfam" id="PF04536">
    <property type="entry name" value="TPM_phosphatase"/>
    <property type="match status" value="1"/>
</dbReference>
<feature type="compositionally biased region" description="Gly residues" evidence="1">
    <location>
        <begin position="252"/>
        <end position="267"/>
    </location>
</feature>
<gene>
    <name evidence="5" type="ordered locus">ELI_08945</name>
</gene>
<name>Q2N8W0_ERYLH</name>
<dbReference type="PANTHER" id="PTHR30373">
    <property type="entry name" value="UPF0603 PROTEIN YGCG"/>
    <property type="match status" value="1"/>
</dbReference>
<organism evidence="5 6">
    <name type="scientific">Erythrobacter litoralis (strain HTCC2594)</name>
    <dbReference type="NCBI Taxonomy" id="314225"/>
    <lineage>
        <taxon>Bacteria</taxon>
        <taxon>Pseudomonadati</taxon>
        <taxon>Pseudomonadota</taxon>
        <taxon>Alphaproteobacteria</taxon>
        <taxon>Sphingomonadales</taxon>
        <taxon>Erythrobacteraceae</taxon>
        <taxon>Erythrobacter/Porphyrobacter group</taxon>
        <taxon>Erythrobacter</taxon>
    </lineage>
</organism>
<feature type="domain" description="TPM" evidence="4">
    <location>
        <begin position="38"/>
        <end position="161"/>
    </location>
</feature>
<dbReference type="STRING" id="314225.ELI_08945"/>
<feature type="region of interest" description="Disordered" evidence="1">
    <location>
        <begin position="241"/>
        <end position="267"/>
    </location>
</feature>
<feature type="compositionally biased region" description="Low complexity" evidence="1">
    <location>
        <begin position="241"/>
        <end position="251"/>
    </location>
</feature>
<reference evidence="6" key="1">
    <citation type="journal article" date="2009" name="J. Bacteriol.">
        <title>Complete genome sequence of Erythrobacter litoralis HTCC2594.</title>
        <authorList>
            <person name="Oh H.M."/>
            <person name="Giovannoni S.J."/>
            <person name="Ferriera S."/>
            <person name="Johnson J."/>
            <person name="Cho J.C."/>
        </authorList>
    </citation>
    <scope>NUCLEOTIDE SEQUENCE [LARGE SCALE GENOMIC DNA]</scope>
    <source>
        <strain evidence="6">HTCC2594</strain>
    </source>
</reference>
<dbReference type="EMBL" id="CP000157">
    <property type="protein sequence ID" value="ABC63881.1"/>
    <property type="molecule type" value="Genomic_DNA"/>
</dbReference>
<keyword evidence="3" id="KW-0732">Signal</keyword>
<evidence type="ECO:0000313" key="6">
    <source>
        <dbReference type="Proteomes" id="UP000008808"/>
    </source>
</evidence>
<keyword evidence="2" id="KW-0812">Transmembrane</keyword>
<sequence length="267" mass="28558">MTAVHSLLARLAFAIAALAAVVAGPVSAQDFPALSGRVVDAADILSNSEEAQLTANLAAVEEQNGRQFVVATIPDLQGYPIEDYGYRLGREWGIGDAERNDGILLIVAPNERKVRIEVGYGLEGVMTDALSKVIIERNIIPHFKADNLPRGIEAGSDAIIRQISLPEEEALAIASQAQSQGTGSRYEGLGTIAKIVLIFVLLALPWVFFILPMIIFAKLYPKRYKKWKKRRSRGGRIYSGGSRSYSSSSSFSGGGGSFGGGGASGSW</sequence>
<evidence type="ECO:0000256" key="3">
    <source>
        <dbReference type="SAM" id="SignalP"/>
    </source>
</evidence>
<feature type="chain" id="PRO_5004212910" description="TPM domain-containing protein" evidence="3">
    <location>
        <begin position="29"/>
        <end position="267"/>
    </location>
</feature>
<proteinExistence type="predicted"/>
<evidence type="ECO:0000259" key="4">
    <source>
        <dbReference type="Pfam" id="PF04536"/>
    </source>
</evidence>
<dbReference type="KEGG" id="eli:ELI_08945"/>
<feature type="transmembrane region" description="Helical" evidence="2">
    <location>
        <begin position="195"/>
        <end position="220"/>
    </location>
</feature>